<evidence type="ECO:0000256" key="19">
    <source>
        <dbReference type="ARBA" id="ARBA00049243"/>
    </source>
</evidence>
<dbReference type="InterPro" id="IPR002328">
    <property type="entry name" value="ADH_Zn_CS"/>
</dbReference>
<evidence type="ECO:0000256" key="5">
    <source>
        <dbReference type="ARBA" id="ARBA00012309"/>
    </source>
</evidence>
<keyword evidence="25" id="KW-1185">Reference proteome</keyword>
<sequence>MCAVGTPGNTAEVTGIGGKRHSRADTVVLVIAHKGFWTYVLGAIWDPEGGLFVVHFSPHILYPFFLFFTLSEIIRQLIKIRHGYSRQGHHLQRYYYLYYVSAVAYEANKPLVIEDVEVAPPQAGEVRVQILFTALCHTDAYTWSGKDPEGLFPCILGHEAAGIVESVGEGVTEVKPGDHVIPCYQAECKECKFCKSGKTNLCGKIRGATGVGVMMNDRKSRFSVKGTPIYHFMGTSTFSQYTVVHDVSVAKIDPQAPLEKVCLLGCGVPTGLGAVWNTAKVEAGSNVAIFGLGTVGLAVSGRGCKSSWCCTNNRIDIDTRKFDRAKEFGVTEFVNPKDHEKPIQQVLVDMTDGGVDYSFECIGNVSIMRAALECCHKGWGTSVIVGVAASGQEIATRPFQLVTGRVWKGTAFGGFKSRTQVPQLVDKYMKKVNQTPTPNPK</sequence>
<dbReference type="InterPro" id="IPR013154">
    <property type="entry name" value="ADH-like_N"/>
</dbReference>
<feature type="domain" description="Alcohol dehydrogenase-like C-terminal" evidence="22">
    <location>
        <begin position="315"/>
        <end position="426"/>
    </location>
</feature>
<evidence type="ECO:0000256" key="6">
    <source>
        <dbReference type="ARBA" id="ARBA00013190"/>
    </source>
</evidence>
<evidence type="ECO:0000256" key="21">
    <source>
        <dbReference type="RuleBase" id="RU361277"/>
    </source>
</evidence>
<dbReference type="FunFam" id="3.90.180.10:FF:000067">
    <property type="entry name" value="alcohol dehydrogenase 1-like isoform X1"/>
    <property type="match status" value="1"/>
</dbReference>
<name>A0AA38WD44_9ASTR</name>
<evidence type="ECO:0000256" key="1">
    <source>
        <dbReference type="ARBA" id="ARBA00001947"/>
    </source>
</evidence>
<comment type="catalytic activity">
    <reaction evidence="16">
        <text>S-(hydroxymethyl)glutathione + NADP(+) = S-formylglutathione + NADPH + H(+)</text>
        <dbReference type="Rhea" id="RHEA:19981"/>
        <dbReference type="ChEBI" id="CHEBI:15378"/>
        <dbReference type="ChEBI" id="CHEBI:57688"/>
        <dbReference type="ChEBI" id="CHEBI:57783"/>
        <dbReference type="ChEBI" id="CHEBI:58349"/>
        <dbReference type="ChEBI" id="CHEBI:58758"/>
        <dbReference type="EC" id="1.1.1.284"/>
    </reaction>
</comment>
<gene>
    <name evidence="24" type="ORF">OSB04_020273</name>
</gene>
<evidence type="ECO:0000256" key="18">
    <source>
        <dbReference type="ARBA" id="ARBA00049164"/>
    </source>
</evidence>
<dbReference type="PANTHER" id="PTHR43880:SF58">
    <property type="entry name" value="ALCOHOL DEHYDROGENASE CLASS-3"/>
    <property type="match status" value="1"/>
</dbReference>
<dbReference type="FunFam" id="3.40.50.720:FF:000003">
    <property type="entry name" value="S-(hydroxymethyl)glutathione dehydrogenase"/>
    <property type="match status" value="1"/>
</dbReference>
<dbReference type="InterPro" id="IPR013149">
    <property type="entry name" value="ADH-like_C"/>
</dbReference>
<evidence type="ECO:0000256" key="2">
    <source>
        <dbReference type="ARBA" id="ARBA00004496"/>
    </source>
</evidence>
<keyword evidence="12" id="KW-0520">NAD</keyword>
<protein>
    <recommendedName>
        <fullName evidence="7">Alcohol dehydrogenase class-3</fullName>
        <ecNumber evidence="6">1.1.1.1</ecNumber>
        <ecNumber evidence="5">1.1.1.284</ecNumber>
    </recommendedName>
    <alternativeName>
        <fullName evidence="15">Alcohol dehydrogenase class-III</fullName>
    </alternativeName>
    <alternativeName>
        <fullName evidence="13">Glutathione-dependent formaldehyde dehydrogenase</fullName>
    </alternativeName>
    <alternativeName>
        <fullName evidence="14">S-(hydroxymethyl)glutathione dehydrogenase</fullName>
    </alternativeName>
</protein>
<comment type="subcellular location">
    <subcellularLocation>
        <location evidence="2">Cytoplasm</location>
    </subcellularLocation>
</comment>
<dbReference type="Pfam" id="PF08240">
    <property type="entry name" value="ADH_N"/>
    <property type="match status" value="1"/>
</dbReference>
<evidence type="ECO:0000256" key="7">
    <source>
        <dbReference type="ARBA" id="ARBA00020108"/>
    </source>
</evidence>
<evidence type="ECO:0000256" key="17">
    <source>
        <dbReference type="ARBA" id="ARBA00048110"/>
    </source>
</evidence>
<evidence type="ECO:0000259" key="22">
    <source>
        <dbReference type="Pfam" id="PF00107"/>
    </source>
</evidence>
<dbReference type="InterPro" id="IPR036291">
    <property type="entry name" value="NAD(P)-bd_dom_sf"/>
</dbReference>
<dbReference type="PROSITE" id="PS00059">
    <property type="entry name" value="ADH_ZINC"/>
    <property type="match status" value="1"/>
</dbReference>
<dbReference type="GO" id="GO:0051903">
    <property type="term" value="F:S-(hydroxymethyl)glutathione dehydrogenase [NAD(P)+] activity"/>
    <property type="evidence" value="ECO:0007669"/>
    <property type="project" value="UniProtKB-EC"/>
</dbReference>
<dbReference type="EMBL" id="JARYMX010000005">
    <property type="protein sequence ID" value="KAJ9547730.1"/>
    <property type="molecule type" value="Genomic_DNA"/>
</dbReference>
<dbReference type="Proteomes" id="UP001172457">
    <property type="component" value="Chromosome 5"/>
</dbReference>
<keyword evidence="11" id="KW-0560">Oxidoreductase</keyword>
<dbReference type="AlphaFoldDB" id="A0AA38WD44"/>
<dbReference type="EC" id="1.1.1.1" evidence="6"/>
<comment type="catalytic activity">
    <reaction evidence="17">
        <text>S-(hydroxymethyl)glutathione + NAD(+) = S-formylglutathione + NADH + H(+)</text>
        <dbReference type="Rhea" id="RHEA:19985"/>
        <dbReference type="ChEBI" id="CHEBI:15378"/>
        <dbReference type="ChEBI" id="CHEBI:57540"/>
        <dbReference type="ChEBI" id="CHEBI:57688"/>
        <dbReference type="ChEBI" id="CHEBI:57945"/>
        <dbReference type="ChEBI" id="CHEBI:58758"/>
        <dbReference type="EC" id="1.1.1.284"/>
    </reaction>
</comment>
<dbReference type="InterPro" id="IPR011032">
    <property type="entry name" value="GroES-like_sf"/>
</dbReference>
<evidence type="ECO:0000256" key="15">
    <source>
        <dbReference type="ARBA" id="ARBA00033399"/>
    </source>
</evidence>
<dbReference type="Gene3D" id="3.90.180.10">
    <property type="entry name" value="Medium-chain alcohol dehydrogenases, catalytic domain"/>
    <property type="match status" value="1"/>
</dbReference>
<dbReference type="EC" id="1.1.1.284" evidence="5"/>
<evidence type="ECO:0000256" key="14">
    <source>
        <dbReference type="ARBA" id="ARBA00032767"/>
    </source>
</evidence>
<comment type="similarity">
    <text evidence="3">Belongs to the zinc-containing alcohol dehydrogenase family. Class-III subfamily.</text>
</comment>
<evidence type="ECO:0000256" key="11">
    <source>
        <dbReference type="ARBA" id="ARBA00023002"/>
    </source>
</evidence>
<evidence type="ECO:0000313" key="24">
    <source>
        <dbReference type="EMBL" id="KAJ9547730.1"/>
    </source>
</evidence>
<accession>A0AA38WD44</accession>
<feature type="domain" description="Alcohol dehydrogenase-like N-terminal" evidence="23">
    <location>
        <begin position="123"/>
        <end position="252"/>
    </location>
</feature>
<comment type="similarity">
    <text evidence="20">Belongs to the zinc-containing alcohol dehydrogenase family. Class-IV subfamily.</text>
</comment>
<evidence type="ECO:0000256" key="4">
    <source>
        <dbReference type="ARBA" id="ARBA00011738"/>
    </source>
</evidence>
<dbReference type="SUPFAM" id="SSF50129">
    <property type="entry name" value="GroES-like"/>
    <property type="match status" value="1"/>
</dbReference>
<keyword evidence="9 21" id="KW-0479">Metal-binding</keyword>
<comment type="caution">
    <text evidence="24">The sequence shown here is derived from an EMBL/GenBank/DDBJ whole genome shotgun (WGS) entry which is preliminary data.</text>
</comment>
<evidence type="ECO:0000256" key="20">
    <source>
        <dbReference type="ARBA" id="ARBA00060764"/>
    </source>
</evidence>
<comment type="subunit">
    <text evidence="4">Homodimer.</text>
</comment>
<organism evidence="24 25">
    <name type="scientific">Centaurea solstitialis</name>
    <name type="common">yellow star-thistle</name>
    <dbReference type="NCBI Taxonomy" id="347529"/>
    <lineage>
        <taxon>Eukaryota</taxon>
        <taxon>Viridiplantae</taxon>
        <taxon>Streptophyta</taxon>
        <taxon>Embryophyta</taxon>
        <taxon>Tracheophyta</taxon>
        <taxon>Spermatophyta</taxon>
        <taxon>Magnoliopsida</taxon>
        <taxon>eudicotyledons</taxon>
        <taxon>Gunneridae</taxon>
        <taxon>Pentapetalae</taxon>
        <taxon>asterids</taxon>
        <taxon>campanulids</taxon>
        <taxon>Asterales</taxon>
        <taxon>Asteraceae</taxon>
        <taxon>Carduoideae</taxon>
        <taxon>Cardueae</taxon>
        <taxon>Centaureinae</taxon>
        <taxon>Centaurea</taxon>
    </lineage>
</organism>
<dbReference type="PANTHER" id="PTHR43880">
    <property type="entry name" value="ALCOHOL DEHYDROGENASE"/>
    <property type="match status" value="1"/>
</dbReference>
<dbReference type="InterPro" id="IPR014183">
    <property type="entry name" value="ADH_3"/>
</dbReference>
<comment type="catalytic activity">
    <reaction evidence="18">
        <text>a secondary alcohol + NAD(+) = a ketone + NADH + H(+)</text>
        <dbReference type="Rhea" id="RHEA:10740"/>
        <dbReference type="ChEBI" id="CHEBI:15378"/>
        <dbReference type="ChEBI" id="CHEBI:17087"/>
        <dbReference type="ChEBI" id="CHEBI:35681"/>
        <dbReference type="ChEBI" id="CHEBI:57540"/>
        <dbReference type="ChEBI" id="CHEBI:57945"/>
        <dbReference type="EC" id="1.1.1.1"/>
    </reaction>
</comment>
<dbReference type="GO" id="GO:0046294">
    <property type="term" value="P:formaldehyde catabolic process"/>
    <property type="evidence" value="ECO:0007669"/>
    <property type="project" value="InterPro"/>
</dbReference>
<evidence type="ECO:0000256" key="10">
    <source>
        <dbReference type="ARBA" id="ARBA00022833"/>
    </source>
</evidence>
<evidence type="ECO:0000256" key="13">
    <source>
        <dbReference type="ARBA" id="ARBA00031007"/>
    </source>
</evidence>
<proteinExistence type="inferred from homology"/>
<dbReference type="Pfam" id="PF00107">
    <property type="entry name" value="ADH_zinc_N"/>
    <property type="match status" value="1"/>
</dbReference>
<evidence type="ECO:0000256" key="9">
    <source>
        <dbReference type="ARBA" id="ARBA00022723"/>
    </source>
</evidence>
<comment type="cofactor">
    <cofactor evidence="1 21">
        <name>Zn(2+)</name>
        <dbReference type="ChEBI" id="CHEBI:29105"/>
    </cofactor>
</comment>
<keyword evidence="8" id="KW-0963">Cytoplasm</keyword>
<dbReference type="GO" id="GO:0004022">
    <property type="term" value="F:alcohol dehydrogenase (NAD+) activity"/>
    <property type="evidence" value="ECO:0007669"/>
    <property type="project" value="UniProtKB-EC"/>
</dbReference>
<reference evidence="24" key="1">
    <citation type="submission" date="2023-03" db="EMBL/GenBank/DDBJ databases">
        <title>Chromosome-scale reference genome and RAD-based genetic map of yellow starthistle (Centaurea solstitialis) reveal putative structural variation and QTLs associated with invader traits.</title>
        <authorList>
            <person name="Reatini B."/>
            <person name="Cang F.A."/>
            <person name="Jiang Q."/>
            <person name="Mckibben M.T.W."/>
            <person name="Barker M.S."/>
            <person name="Rieseberg L.H."/>
            <person name="Dlugosch K.M."/>
        </authorList>
    </citation>
    <scope>NUCLEOTIDE SEQUENCE</scope>
    <source>
        <strain evidence="24">CAN-66</strain>
        <tissue evidence="24">Leaf</tissue>
    </source>
</reference>
<evidence type="ECO:0000313" key="25">
    <source>
        <dbReference type="Proteomes" id="UP001172457"/>
    </source>
</evidence>
<dbReference type="Gene3D" id="3.40.50.720">
    <property type="entry name" value="NAD(P)-binding Rossmann-like Domain"/>
    <property type="match status" value="1"/>
</dbReference>
<evidence type="ECO:0000256" key="16">
    <source>
        <dbReference type="ARBA" id="ARBA00047793"/>
    </source>
</evidence>
<dbReference type="GO" id="GO:0005829">
    <property type="term" value="C:cytosol"/>
    <property type="evidence" value="ECO:0007669"/>
    <property type="project" value="TreeGrafter"/>
</dbReference>
<evidence type="ECO:0000256" key="3">
    <source>
        <dbReference type="ARBA" id="ARBA00010902"/>
    </source>
</evidence>
<evidence type="ECO:0000256" key="8">
    <source>
        <dbReference type="ARBA" id="ARBA00022490"/>
    </source>
</evidence>
<evidence type="ECO:0000259" key="23">
    <source>
        <dbReference type="Pfam" id="PF08240"/>
    </source>
</evidence>
<dbReference type="CDD" id="cd08300">
    <property type="entry name" value="alcohol_DH_class_III"/>
    <property type="match status" value="1"/>
</dbReference>
<dbReference type="GO" id="GO:0008270">
    <property type="term" value="F:zinc ion binding"/>
    <property type="evidence" value="ECO:0007669"/>
    <property type="project" value="InterPro"/>
</dbReference>
<evidence type="ECO:0000256" key="12">
    <source>
        <dbReference type="ARBA" id="ARBA00023027"/>
    </source>
</evidence>
<comment type="catalytic activity">
    <reaction evidence="19">
        <text>a primary alcohol + NAD(+) = an aldehyde + NADH + H(+)</text>
        <dbReference type="Rhea" id="RHEA:10736"/>
        <dbReference type="ChEBI" id="CHEBI:15378"/>
        <dbReference type="ChEBI" id="CHEBI:15734"/>
        <dbReference type="ChEBI" id="CHEBI:17478"/>
        <dbReference type="ChEBI" id="CHEBI:57540"/>
        <dbReference type="ChEBI" id="CHEBI:57945"/>
        <dbReference type="EC" id="1.1.1.1"/>
    </reaction>
</comment>
<dbReference type="SUPFAM" id="SSF51735">
    <property type="entry name" value="NAD(P)-binding Rossmann-fold domains"/>
    <property type="match status" value="1"/>
</dbReference>
<keyword evidence="10 21" id="KW-0862">Zinc</keyword>